<dbReference type="SMART" id="SM00228">
    <property type="entry name" value="PDZ"/>
    <property type="match status" value="1"/>
</dbReference>
<feature type="chain" id="PRO_5015472786" evidence="6">
    <location>
        <begin position="24"/>
        <end position="447"/>
    </location>
</feature>
<dbReference type="SMART" id="SM00245">
    <property type="entry name" value="TSPc"/>
    <property type="match status" value="1"/>
</dbReference>
<keyword evidence="4 5" id="KW-0720">Serine protease</keyword>
<keyword evidence="6" id="KW-0732">Signal</keyword>
<dbReference type="CDD" id="cd06782">
    <property type="entry name" value="cpPDZ_CPP-like"/>
    <property type="match status" value="1"/>
</dbReference>
<organism evidence="8 9">
    <name type="scientific">Blastopirellula marina</name>
    <dbReference type="NCBI Taxonomy" id="124"/>
    <lineage>
        <taxon>Bacteria</taxon>
        <taxon>Pseudomonadati</taxon>
        <taxon>Planctomycetota</taxon>
        <taxon>Planctomycetia</taxon>
        <taxon>Pirellulales</taxon>
        <taxon>Pirellulaceae</taxon>
        <taxon>Blastopirellula</taxon>
    </lineage>
</organism>
<name>A0A2S8F5X2_9BACT</name>
<dbReference type="Pfam" id="PF17820">
    <property type="entry name" value="PDZ_6"/>
    <property type="match status" value="1"/>
</dbReference>
<evidence type="ECO:0000313" key="8">
    <source>
        <dbReference type="EMBL" id="PQO27547.1"/>
    </source>
</evidence>
<comment type="similarity">
    <text evidence="1 5">Belongs to the peptidase S41A family.</text>
</comment>
<sequence>MPWKYRFLFVLIATLGASNFLSAAEVAKSESPTDPENVYANVDEEYVELIQLFADTLDQVDRNYVKDVDRRALMEAAIRGVISKLDPYSNYIAPEDLERFKTGVDSEFGGIGIQVSTRDGHLVVTSPLFGTPAYAAGIIAGDRITHIEGEETKGLSIDDAIKKLKGPVGTEVTMTVYHPSTFTSEKVSVRREMVQIETVMGDERLEGGNWDYMFDHADKIGYVRVSAFSRHTADDLHKAITRLLDDGMKGLVLDLRSNPGGLLTSAVEICDMFIEDGKIVSTEGRNSPKRVWTAEKEGTLPDFPMVVLIDHYSASASEILSACLQDHDRATIIGERSWGKGSVQNIIELEEGKSALKLTTAGYQRPSGEKIHRFEGDTESDKWGVSPDDGMDVKMSREQKVAYHTYRRLRDQDTIIPHPPAPQPDLSEIDPVLSKGLEQLKAEISSS</sequence>
<dbReference type="PANTHER" id="PTHR32060:SF30">
    <property type="entry name" value="CARBOXY-TERMINAL PROCESSING PROTEASE CTPA"/>
    <property type="match status" value="1"/>
</dbReference>
<evidence type="ECO:0000313" key="9">
    <source>
        <dbReference type="Proteomes" id="UP000240009"/>
    </source>
</evidence>
<feature type="signal peptide" evidence="6">
    <location>
        <begin position="1"/>
        <end position="23"/>
    </location>
</feature>
<dbReference type="InterPro" id="IPR055210">
    <property type="entry name" value="CtpA/B_N"/>
</dbReference>
<accession>A0A2S8F5X2</accession>
<dbReference type="OrthoDB" id="9812068at2"/>
<evidence type="ECO:0000256" key="2">
    <source>
        <dbReference type="ARBA" id="ARBA00022670"/>
    </source>
</evidence>
<evidence type="ECO:0000256" key="6">
    <source>
        <dbReference type="SAM" id="SignalP"/>
    </source>
</evidence>
<keyword evidence="3 5" id="KW-0378">Hydrolase</keyword>
<dbReference type="GO" id="GO:0007165">
    <property type="term" value="P:signal transduction"/>
    <property type="evidence" value="ECO:0007669"/>
    <property type="project" value="TreeGrafter"/>
</dbReference>
<dbReference type="Gene3D" id="3.90.226.10">
    <property type="entry name" value="2-enoyl-CoA Hydratase, Chain A, domain 1"/>
    <property type="match status" value="1"/>
</dbReference>
<dbReference type="Pfam" id="PF03572">
    <property type="entry name" value="Peptidase_S41"/>
    <property type="match status" value="1"/>
</dbReference>
<proteinExistence type="inferred from homology"/>
<evidence type="ECO:0000256" key="4">
    <source>
        <dbReference type="ARBA" id="ARBA00022825"/>
    </source>
</evidence>
<dbReference type="RefSeq" id="WP_105356419.1">
    <property type="nucleotide sequence ID" value="NZ_PUIA01000057.1"/>
</dbReference>
<dbReference type="InterPro" id="IPR036034">
    <property type="entry name" value="PDZ_sf"/>
</dbReference>
<dbReference type="GO" id="GO:0004175">
    <property type="term" value="F:endopeptidase activity"/>
    <property type="evidence" value="ECO:0007669"/>
    <property type="project" value="TreeGrafter"/>
</dbReference>
<dbReference type="InterPro" id="IPR001478">
    <property type="entry name" value="PDZ"/>
</dbReference>
<dbReference type="GO" id="GO:0008236">
    <property type="term" value="F:serine-type peptidase activity"/>
    <property type="evidence" value="ECO:0007669"/>
    <property type="project" value="UniProtKB-KW"/>
</dbReference>
<evidence type="ECO:0000256" key="5">
    <source>
        <dbReference type="RuleBase" id="RU004404"/>
    </source>
</evidence>
<reference evidence="8 9" key="1">
    <citation type="submission" date="2018-02" db="EMBL/GenBank/DDBJ databases">
        <title>Comparative genomes isolates from brazilian mangrove.</title>
        <authorList>
            <person name="Araujo J.E."/>
            <person name="Taketani R.G."/>
            <person name="Silva M.C.P."/>
            <person name="Loureco M.V."/>
            <person name="Andreote F.D."/>
        </authorList>
    </citation>
    <scope>NUCLEOTIDE SEQUENCE [LARGE SCALE GENOMIC DNA]</scope>
    <source>
        <strain evidence="8 9">HEX-2 MGV</strain>
    </source>
</reference>
<dbReference type="SUPFAM" id="SSF50156">
    <property type="entry name" value="PDZ domain-like"/>
    <property type="match status" value="1"/>
</dbReference>
<dbReference type="FunFam" id="2.30.42.10:FF:000063">
    <property type="entry name" value="Peptidase, S41 family"/>
    <property type="match status" value="1"/>
</dbReference>
<gene>
    <name evidence="8" type="ORF">C5Y96_18640</name>
</gene>
<dbReference type="Gene3D" id="2.30.42.10">
    <property type="match status" value="1"/>
</dbReference>
<dbReference type="InterPro" id="IPR005151">
    <property type="entry name" value="Tail-specific_protease"/>
</dbReference>
<protein>
    <submittedName>
        <fullName evidence="8">S41 family peptidase</fullName>
    </submittedName>
</protein>
<dbReference type="PROSITE" id="PS50106">
    <property type="entry name" value="PDZ"/>
    <property type="match status" value="1"/>
</dbReference>
<dbReference type="GO" id="GO:0030288">
    <property type="term" value="C:outer membrane-bounded periplasmic space"/>
    <property type="evidence" value="ECO:0007669"/>
    <property type="project" value="TreeGrafter"/>
</dbReference>
<dbReference type="SUPFAM" id="SSF52096">
    <property type="entry name" value="ClpP/crotonase"/>
    <property type="match status" value="1"/>
</dbReference>
<dbReference type="AlphaFoldDB" id="A0A2S8F5X2"/>
<dbReference type="GO" id="GO:0006508">
    <property type="term" value="P:proteolysis"/>
    <property type="evidence" value="ECO:0007669"/>
    <property type="project" value="UniProtKB-KW"/>
</dbReference>
<comment type="caution">
    <text evidence="8">The sequence shown here is derived from an EMBL/GenBank/DDBJ whole genome shotgun (WGS) entry which is preliminary data.</text>
</comment>
<dbReference type="NCBIfam" id="TIGR00225">
    <property type="entry name" value="prc"/>
    <property type="match status" value="1"/>
</dbReference>
<evidence type="ECO:0000256" key="3">
    <source>
        <dbReference type="ARBA" id="ARBA00022801"/>
    </source>
</evidence>
<evidence type="ECO:0000259" key="7">
    <source>
        <dbReference type="PROSITE" id="PS50106"/>
    </source>
</evidence>
<dbReference type="PANTHER" id="PTHR32060">
    <property type="entry name" value="TAIL-SPECIFIC PROTEASE"/>
    <property type="match status" value="1"/>
</dbReference>
<keyword evidence="2 5" id="KW-0645">Protease</keyword>
<dbReference type="InterPro" id="IPR029045">
    <property type="entry name" value="ClpP/crotonase-like_dom_sf"/>
</dbReference>
<dbReference type="Pfam" id="PF22694">
    <property type="entry name" value="CtpB_N-like"/>
    <property type="match status" value="1"/>
</dbReference>
<feature type="domain" description="PDZ" evidence="7">
    <location>
        <begin position="94"/>
        <end position="165"/>
    </location>
</feature>
<evidence type="ECO:0000256" key="1">
    <source>
        <dbReference type="ARBA" id="ARBA00009179"/>
    </source>
</evidence>
<dbReference type="InterPro" id="IPR041489">
    <property type="entry name" value="PDZ_6"/>
</dbReference>
<dbReference type="Gene3D" id="3.30.750.44">
    <property type="match status" value="1"/>
</dbReference>
<dbReference type="EMBL" id="PUIA01000057">
    <property type="protein sequence ID" value="PQO27547.1"/>
    <property type="molecule type" value="Genomic_DNA"/>
</dbReference>
<dbReference type="CDD" id="cd07560">
    <property type="entry name" value="Peptidase_S41_CPP"/>
    <property type="match status" value="1"/>
</dbReference>
<dbReference type="Proteomes" id="UP000240009">
    <property type="component" value="Unassembled WGS sequence"/>
</dbReference>
<dbReference type="InterPro" id="IPR004447">
    <property type="entry name" value="Peptidase_S41A"/>
</dbReference>